<proteinExistence type="predicted"/>
<dbReference type="AlphaFoldDB" id="A0A1I7TJ21"/>
<evidence type="ECO:0000313" key="2">
    <source>
        <dbReference type="WBParaSite" id="Csp11.Scaffold626.g6413.t1"/>
    </source>
</evidence>
<protein>
    <submittedName>
        <fullName evidence="2">PI3K/PI4K domain-containing protein</fullName>
    </submittedName>
</protein>
<evidence type="ECO:0000313" key="1">
    <source>
        <dbReference type="Proteomes" id="UP000095282"/>
    </source>
</evidence>
<accession>A0A1I7TJ21</accession>
<sequence>MFVYRLLERIGAGPKVLFPFYAASTYIHFIATEEVCEFKELDQLEDVSEQKKVVVEAYLLFLILGIRDLHQENIGLDLGNNLSIIDFYLPDTDLLLRRNIFDDFKNENRYESILKAHDILSEIGQEERLKIAKDALPRWSQINSITSDIIGIEMSELYEQGVKFMTTPPTDLVDGYLEDIKVNYTTICSAVL</sequence>
<organism evidence="1 2">
    <name type="scientific">Caenorhabditis tropicalis</name>
    <dbReference type="NCBI Taxonomy" id="1561998"/>
    <lineage>
        <taxon>Eukaryota</taxon>
        <taxon>Metazoa</taxon>
        <taxon>Ecdysozoa</taxon>
        <taxon>Nematoda</taxon>
        <taxon>Chromadorea</taxon>
        <taxon>Rhabditida</taxon>
        <taxon>Rhabditina</taxon>
        <taxon>Rhabditomorpha</taxon>
        <taxon>Rhabditoidea</taxon>
        <taxon>Rhabditidae</taxon>
        <taxon>Peloderinae</taxon>
        <taxon>Caenorhabditis</taxon>
    </lineage>
</organism>
<dbReference type="WBParaSite" id="Csp11.Scaffold626.g6413.t1">
    <property type="protein sequence ID" value="Csp11.Scaffold626.g6413.t1"/>
    <property type="gene ID" value="Csp11.Scaffold626.g6413"/>
</dbReference>
<name>A0A1I7TJ21_9PELO</name>
<dbReference type="PANTHER" id="PTHR33651:SF3">
    <property type="entry name" value="PHAGE PROTEIN"/>
    <property type="match status" value="1"/>
</dbReference>
<dbReference type="Proteomes" id="UP000095282">
    <property type="component" value="Unplaced"/>
</dbReference>
<reference evidence="2" key="1">
    <citation type="submission" date="2016-11" db="UniProtKB">
        <authorList>
            <consortium name="WormBaseParasite"/>
        </authorList>
    </citation>
    <scope>IDENTIFICATION</scope>
</reference>
<dbReference type="PANTHER" id="PTHR33651">
    <property type="entry name" value="PROTEIN CBG06246"/>
    <property type="match status" value="1"/>
</dbReference>
<keyword evidence="1" id="KW-1185">Reference proteome</keyword>
<dbReference type="eggNOG" id="ENOG502TH2J">
    <property type="taxonomic scope" value="Eukaryota"/>
</dbReference>